<evidence type="ECO:0000313" key="4">
    <source>
        <dbReference type="Proteomes" id="UP000318053"/>
    </source>
</evidence>
<dbReference type="Proteomes" id="UP000318053">
    <property type="component" value="Unassembled WGS sequence"/>
</dbReference>
<dbReference type="Pfam" id="PF10056">
    <property type="entry name" value="DUF2293"/>
    <property type="match status" value="1"/>
</dbReference>
<reference evidence="3 4" key="1">
    <citation type="submission" date="2019-02" db="EMBL/GenBank/DDBJ databases">
        <title>Deep-cultivation of Planctomycetes and their phenomic and genomic characterization uncovers novel biology.</title>
        <authorList>
            <person name="Wiegand S."/>
            <person name="Jogler M."/>
            <person name="Boedeker C."/>
            <person name="Pinto D."/>
            <person name="Vollmers J."/>
            <person name="Rivas-Marin E."/>
            <person name="Kohn T."/>
            <person name="Peeters S.H."/>
            <person name="Heuer A."/>
            <person name="Rast P."/>
            <person name="Oberbeckmann S."/>
            <person name="Bunk B."/>
            <person name="Jeske O."/>
            <person name="Meyerdierks A."/>
            <person name="Storesund J.E."/>
            <person name="Kallscheuer N."/>
            <person name="Luecker S."/>
            <person name="Lage O.M."/>
            <person name="Pohl T."/>
            <person name="Merkel B.J."/>
            <person name="Hornburger P."/>
            <person name="Mueller R.-W."/>
            <person name="Bruemmer F."/>
            <person name="Labrenz M."/>
            <person name="Spormann A.M."/>
            <person name="Op Den Camp H."/>
            <person name="Overmann J."/>
            <person name="Amann R."/>
            <person name="Jetten M.S.M."/>
            <person name="Mascher T."/>
            <person name="Medema M.H."/>
            <person name="Devos D.P."/>
            <person name="Kaster A.-K."/>
            <person name="Ovreas L."/>
            <person name="Rohde M."/>
            <person name="Galperin M.Y."/>
            <person name="Jogler C."/>
        </authorList>
    </citation>
    <scope>NUCLEOTIDE SEQUENCE [LARGE SCALE GENOMIC DNA]</scope>
    <source>
        <strain evidence="3 4">CA85</strain>
    </source>
</reference>
<evidence type="ECO:0000259" key="2">
    <source>
        <dbReference type="Pfam" id="PF10056"/>
    </source>
</evidence>
<sequence length="245" mass="27108">MPKTKPKKTSRHPDPDPSQPLCEQTLVVGPASRDRSVKLPSGDIVPVPDTWELLPPGDAGVTRRVKAAGPTWTVKERKGRREFSQGLWADGAQIQQARASMEATRSTAQYAKAKAAAKVRRDEKQGEYVEDFQAAVVEFLAFDESYGSIAERLAQAVTEHATPVGSGTVARTQRIPIQQRAESAVIAWMRHQTTAYDDMSIARVKGERREVRRQLAAQSRRLLEKYRRGAPDAMAHCPLAKALRG</sequence>
<evidence type="ECO:0000313" key="3">
    <source>
        <dbReference type="EMBL" id="TWT56151.1"/>
    </source>
</evidence>
<name>A0A5C5X1I1_9BACT</name>
<feature type="domain" description="DUF2293" evidence="2">
    <location>
        <begin position="142"/>
        <end position="227"/>
    </location>
</feature>
<dbReference type="EMBL" id="SJPK01000016">
    <property type="protein sequence ID" value="TWT56151.1"/>
    <property type="molecule type" value="Genomic_DNA"/>
</dbReference>
<comment type="caution">
    <text evidence="3">The sequence shown here is derived from an EMBL/GenBank/DDBJ whole genome shotgun (WGS) entry which is preliminary data.</text>
</comment>
<gene>
    <name evidence="3" type="ORF">CA85_44930</name>
</gene>
<dbReference type="OrthoDB" id="258268at2"/>
<feature type="compositionally biased region" description="Basic residues" evidence="1">
    <location>
        <begin position="1"/>
        <end position="10"/>
    </location>
</feature>
<feature type="region of interest" description="Disordered" evidence="1">
    <location>
        <begin position="1"/>
        <end position="22"/>
    </location>
</feature>
<organism evidence="3 4">
    <name type="scientific">Allorhodopirellula solitaria</name>
    <dbReference type="NCBI Taxonomy" id="2527987"/>
    <lineage>
        <taxon>Bacteria</taxon>
        <taxon>Pseudomonadati</taxon>
        <taxon>Planctomycetota</taxon>
        <taxon>Planctomycetia</taxon>
        <taxon>Pirellulales</taxon>
        <taxon>Pirellulaceae</taxon>
        <taxon>Allorhodopirellula</taxon>
    </lineage>
</organism>
<evidence type="ECO:0000256" key="1">
    <source>
        <dbReference type="SAM" id="MobiDB-lite"/>
    </source>
</evidence>
<dbReference type="RefSeq" id="WP_146393330.1">
    <property type="nucleotide sequence ID" value="NZ_SJPK01000016.1"/>
</dbReference>
<dbReference type="InterPro" id="IPR018744">
    <property type="entry name" value="DUF2293"/>
</dbReference>
<accession>A0A5C5X1I1</accession>
<proteinExistence type="predicted"/>
<protein>
    <recommendedName>
        <fullName evidence="2">DUF2293 domain-containing protein</fullName>
    </recommendedName>
</protein>
<dbReference type="AlphaFoldDB" id="A0A5C5X1I1"/>
<keyword evidence="4" id="KW-1185">Reference proteome</keyword>